<proteinExistence type="inferred from homology"/>
<dbReference type="EMBL" id="LGUB01000150">
    <property type="protein sequence ID" value="KRH94035.1"/>
    <property type="molecule type" value="Genomic_DNA"/>
</dbReference>
<dbReference type="Pfam" id="PF01896">
    <property type="entry name" value="DNA_primase_S"/>
    <property type="match status" value="1"/>
</dbReference>
<keyword evidence="3" id="KW-1185">Reference proteome</keyword>
<dbReference type="VEuPathDB" id="MicrosporidiaDB:M153_4170001774"/>
<accession>A0A0R0LXL6</accession>
<reference evidence="2 3" key="1">
    <citation type="submission" date="2015-07" db="EMBL/GenBank/DDBJ databases">
        <title>The genome of Pseudoloma neurophilia, a relevant intracellular parasite of the zebrafish.</title>
        <authorList>
            <person name="Ndikumana S."/>
            <person name="Pelin A."/>
            <person name="Sanders J."/>
            <person name="Corradi N."/>
        </authorList>
    </citation>
    <scope>NUCLEOTIDE SEQUENCE [LARGE SCALE GENOMIC DNA]</scope>
    <source>
        <strain evidence="2 3">MK1</strain>
    </source>
</reference>
<dbReference type="InterPro" id="IPR002755">
    <property type="entry name" value="DNA_primase_S"/>
</dbReference>
<comment type="similarity">
    <text evidence="1">Belongs to the eukaryotic-type primase small subunit family.</text>
</comment>
<evidence type="ECO:0000313" key="3">
    <source>
        <dbReference type="Proteomes" id="UP000051530"/>
    </source>
</evidence>
<evidence type="ECO:0000256" key="1">
    <source>
        <dbReference type="ARBA" id="ARBA00009762"/>
    </source>
</evidence>
<dbReference type="PANTHER" id="PTHR10536">
    <property type="entry name" value="DNA PRIMASE SMALL SUBUNIT"/>
    <property type="match status" value="1"/>
</dbReference>
<comment type="caution">
    <text evidence="2">The sequence shown here is derived from an EMBL/GenBank/DDBJ whole genome shotgun (WGS) entry which is preliminary data.</text>
</comment>
<dbReference type="Proteomes" id="UP000051530">
    <property type="component" value="Unassembled WGS sequence"/>
</dbReference>
<dbReference type="AlphaFoldDB" id="A0A0R0LXL6"/>
<sequence>MTETQNDVPEHYNYLRQFYINIFPIDVLYKMLDITEKREFSAQLSNQKVIRYLSFPTGDSLREWLLRTSPLKIDLGCEYKSAIQKGSEFDWRELVIDVDMGDYFKIENQMPNFKRKKHSKNKEISPDCIPYDPDRFVDVHFCGKLCDDCIWQMSEIINMLYDVLHTNLGFKDILFFFSGNKGFHCYILDNSAKRLSNYVRESIVIYLKSFGIIGDLAVTKDPKHLLKSPFVVHPKTGFVCLPIIKDEENNTWKIDLYHVKDVVEGVMDVQNHIKYLEMYNKKKESFQNKN</sequence>
<dbReference type="SUPFAM" id="SSF56747">
    <property type="entry name" value="Prim-pol domain"/>
    <property type="match status" value="1"/>
</dbReference>
<dbReference type="GO" id="GO:0006269">
    <property type="term" value="P:DNA replication, synthesis of primer"/>
    <property type="evidence" value="ECO:0007669"/>
    <property type="project" value="InterPro"/>
</dbReference>
<protein>
    <submittedName>
        <fullName evidence="2">Eukaryotic-type DNA primase, catalytic (Small) subunit</fullName>
    </submittedName>
</protein>
<dbReference type="OrthoDB" id="19606at2759"/>
<dbReference type="Gene3D" id="3.90.920.10">
    <property type="entry name" value="DNA primase, PRIM domain"/>
    <property type="match status" value="2"/>
</dbReference>
<dbReference type="GO" id="GO:0003899">
    <property type="term" value="F:DNA-directed RNA polymerase activity"/>
    <property type="evidence" value="ECO:0007669"/>
    <property type="project" value="InterPro"/>
</dbReference>
<name>A0A0R0LXL6_9MICR</name>
<organism evidence="2 3">
    <name type="scientific">Pseudoloma neurophilia</name>
    <dbReference type="NCBI Taxonomy" id="146866"/>
    <lineage>
        <taxon>Eukaryota</taxon>
        <taxon>Fungi</taxon>
        <taxon>Fungi incertae sedis</taxon>
        <taxon>Microsporidia</taxon>
        <taxon>Pseudoloma</taxon>
    </lineage>
</organism>
<evidence type="ECO:0000313" key="2">
    <source>
        <dbReference type="EMBL" id="KRH94035.1"/>
    </source>
</evidence>
<gene>
    <name evidence="2" type="ORF">M153_4170001774</name>
</gene>